<dbReference type="EMBL" id="ANNX02000042">
    <property type="protein sequence ID" value="KYC38285.1"/>
    <property type="molecule type" value="Genomic_DNA"/>
</dbReference>
<dbReference type="InterPro" id="IPR036097">
    <property type="entry name" value="HisK_dim/P_sf"/>
</dbReference>
<dbReference type="Proteomes" id="UP000076925">
    <property type="component" value="Unassembled WGS sequence"/>
</dbReference>
<keyword evidence="4" id="KW-0597">Phosphoprotein</keyword>
<dbReference type="PANTHER" id="PTHR43065">
    <property type="entry name" value="SENSOR HISTIDINE KINASE"/>
    <property type="match status" value="1"/>
</dbReference>
<dbReference type="CDD" id="cd06225">
    <property type="entry name" value="HAMP"/>
    <property type="match status" value="1"/>
</dbReference>
<dbReference type="Pfam" id="PF00672">
    <property type="entry name" value="HAMP"/>
    <property type="match status" value="1"/>
</dbReference>
<keyword evidence="6 12" id="KW-0418">Kinase</keyword>
<dbReference type="SUPFAM" id="SSF55874">
    <property type="entry name" value="ATPase domain of HSP90 chaperone/DNA topoisomerase II/histidine kinase"/>
    <property type="match status" value="1"/>
</dbReference>
<evidence type="ECO:0000256" key="5">
    <source>
        <dbReference type="ARBA" id="ARBA00022679"/>
    </source>
</evidence>
<dbReference type="InterPro" id="IPR004358">
    <property type="entry name" value="Sig_transdc_His_kin-like_C"/>
</dbReference>
<dbReference type="SMART" id="SM00387">
    <property type="entry name" value="HATPase_c"/>
    <property type="match status" value="1"/>
</dbReference>
<dbReference type="GO" id="GO:0000155">
    <property type="term" value="F:phosphorelay sensor kinase activity"/>
    <property type="evidence" value="ECO:0007669"/>
    <property type="project" value="InterPro"/>
</dbReference>
<evidence type="ECO:0000256" key="7">
    <source>
        <dbReference type="ARBA" id="ARBA00023012"/>
    </source>
</evidence>
<gene>
    <name evidence="12" type="ORF">WA1_38805</name>
</gene>
<dbReference type="InterPro" id="IPR003661">
    <property type="entry name" value="HisK_dim/P_dom"/>
</dbReference>
<reference evidence="12 13" key="1">
    <citation type="journal article" date="2013" name="Genome Biol. Evol.">
        <title>Genomes of Stigonematalean cyanobacteria (subsection V) and the evolution of oxygenic photosynthesis from prokaryotes to plastids.</title>
        <authorList>
            <person name="Dagan T."/>
            <person name="Roettger M."/>
            <person name="Stucken K."/>
            <person name="Landan G."/>
            <person name="Koch R."/>
            <person name="Major P."/>
            <person name="Gould S.B."/>
            <person name="Goremykin V.V."/>
            <person name="Rippka R."/>
            <person name="Tandeau de Marsac N."/>
            <person name="Gugger M."/>
            <person name="Lockhart P.J."/>
            <person name="Allen J.F."/>
            <person name="Brune I."/>
            <person name="Maus I."/>
            <person name="Puhler A."/>
            <person name="Martin W.F."/>
        </authorList>
    </citation>
    <scope>NUCLEOTIDE SEQUENCE [LARGE SCALE GENOMIC DNA]</scope>
    <source>
        <strain evidence="12 13">PCC 7110</strain>
    </source>
</reference>
<accession>A0A139X0Q6</accession>
<dbReference type="Gene3D" id="6.10.340.10">
    <property type="match status" value="1"/>
</dbReference>
<comment type="caution">
    <text evidence="12">The sequence shown here is derived from an EMBL/GenBank/DDBJ whole genome shotgun (WGS) entry which is preliminary data.</text>
</comment>
<evidence type="ECO:0000259" key="10">
    <source>
        <dbReference type="PROSITE" id="PS50109"/>
    </source>
</evidence>
<dbReference type="InterPro" id="IPR005467">
    <property type="entry name" value="His_kinase_dom"/>
</dbReference>
<evidence type="ECO:0000256" key="6">
    <source>
        <dbReference type="ARBA" id="ARBA00022777"/>
    </source>
</evidence>
<evidence type="ECO:0000259" key="11">
    <source>
        <dbReference type="PROSITE" id="PS50885"/>
    </source>
</evidence>
<dbReference type="SUPFAM" id="SSF158472">
    <property type="entry name" value="HAMP domain-like"/>
    <property type="match status" value="1"/>
</dbReference>
<dbReference type="STRING" id="128403.WA1_38805"/>
<feature type="coiled-coil region" evidence="8">
    <location>
        <begin position="328"/>
        <end position="355"/>
    </location>
</feature>
<dbReference type="Gene3D" id="3.30.565.10">
    <property type="entry name" value="Histidine kinase-like ATPase, C-terminal domain"/>
    <property type="match status" value="1"/>
</dbReference>
<dbReference type="RefSeq" id="WP_017749917.1">
    <property type="nucleotide sequence ID" value="NZ_KQ976354.1"/>
</dbReference>
<evidence type="ECO:0000256" key="8">
    <source>
        <dbReference type="SAM" id="Coils"/>
    </source>
</evidence>
<dbReference type="PRINTS" id="PR00344">
    <property type="entry name" value="BCTRLSENSOR"/>
</dbReference>
<comment type="subcellular location">
    <subcellularLocation>
        <location evidence="2">Membrane</location>
    </subcellularLocation>
</comment>
<sequence length="614" mass="69716">MLFRSSSSASENLESKAKEKQLGLKSFFGKIKINYFINSLSIAKKIGYGYSVSIGLAILGTTSGLVIADYYEKQAQIQLELAYQQEDMLRNLENAVMTTRLHPQRLVTVIEDSVWLEFEKNKFLAHVEQVKIFLSELEFFIKKNPNHLAVEYEYLTNILQKYQKNTESYSTLIKSFWEKIDSNKLEMKKTSSNQSEFMVIMKGKEAARINVTFELISEELSRILIRAKTQKQHANTSFSHAQALRLQTIFGSMLLSVAIAAALALYTSGGIARPLLAVTDVARKITQEQDFDLRSPVTSTDEVGTLATSLNQLVQWVGDYTHELEVSRQTLEQRVEERTQELKLALQDLQETQGQLIQTEKMSSLGQMVAGVAHEINNPVNFIYGNIECASCYFQDLLDLIHLYQQQYPNQNKIIEEKIQEIEFEFLSNDLFKMLSSMKIGAQRIREIVLSLRNFSRLDEAEMKEVDIHEGIDNTLLILNHRIKQEIEIIKKYGNLPLVECYPAQLNQVFMNILSNAIDALIDENVSSNKQIAIETSKLNNNQVKIVIKDNGPGIPSEIKNKLFDPFFTTKPVGKGTGLGLSICYKIIEKHKGNIEVVSDLGKGTEFILTLPIK</sequence>
<evidence type="ECO:0000256" key="9">
    <source>
        <dbReference type="SAM" id="Phobius"/>
    </source>
</evidence>
<dbReference type="SMART" id="SM00304">
    <property type="entry name" value="HAMP"/>
    <property type="match status" value="1"/>
</dbReference>
<keyword evidence="9" id="KW-0472">Membrane</keyword>
<protein>
    <recommendedName>
        <fullName evidence="3">histidine kinase</fullName>
        <ecNumber evidence="3">2.7.13.3</ecNumber>
    </recommendedName>
</protein>
<feature type="transmembrane region" description="Helical" evidence="9">
    <location>
        <begin position="248"/>
        <end position="266"/>
    </location>
</feature>
<feature type="transmembrane region" description="Helical" evidence="9">
    <location>
        <begin position="48"/>
        <end position="71"/>
    </location>
</feature>
<keyword evidence="13" id="KW-1185">Reference proteome</keyword>
<dbReference type="InterPro" id="IPR003660">
    <property type="entry name" value="HAMP_dom"/>
</dbReference>
<evidence type="ECO:0000313" key="12">
    <source>
        <dbReference type="EMBL" id="KYC38285.1"/>
    </source>
</evidence>
<dbReference type="InterPro" id="IPR036890">
    <property type="entry name" value="HATPase_C_sf"/>
</dbReference>
<dbReference type="PANTHER" id="PTHR43065:SF50">
    <property type="entry name" value="HISTIDINE KINASE"/>
    <property type="match status" value="1"/>
</dbReference>
<comment type="catalytic activity">
    <reaction evidence="1">
        <text>ATP + protein L-histidine = ADP + protein N-phospho-L-histidine.</text>
        <dbReference type="EC" id="2.7.13.3"/>
    </reaction>
</comment>
<dbReference type="Gene3D" id="1.10.287.130">
    <property type="match status" value="1"/>
</dbReference>
<keyword evidence="8" id="KW-0175">Coiled coil</keyword>
<evidence type="ECO:0000256" key="4">
    <source>
        <dbReference type="ARBA" id="ARBA00022553"/>
    </source>
</evidence>
<name>A0A139X0Q6_9CYAN</name>
<feature type="domain" description="HAMP" evidence="11">
    <location>
        <begin position="269"/>
        <end position="322"/>
    </location>
</feature>
<proteinExistence type="predicted"/>
<keyword evidence="9" id="KW-1133">Transmembrane helix</keyword>
<evidence type="ECO:0000256" key="3">
    <source>
        <dbReference type="ARBA" id="ARBA00012438"/>
    </source>
</evidence>
<evidence type="ECO:0000256" key="1">
    <source>
        <dbReference type="ARBA" id="ARBA00000085"/>
    </source>
</evidence>
<dbReference type="PROSITE" id="PS50885">
    <property type="entry name" value="HAMP"/>
    <property type="match status" value="1"/>
</dbReference>
<organism evidence="12 13">
    <name type="scientific">Scytonema hofmannii PCC 7110</name>
    <dbReference type="NCBI Taxonomy" id="128403"/>
    <lineage>
        <taxon>Bacteria</taxon>
        <taxon>Bacillati</taxon>
        <taxon>Cyanobacteriota</taxon>
        <taxon>Cyanophyceae</taxon>
        <taxon>Nostocales</taxon>
        <taxon>Scytonemataceae</taxon>
        <taxon>Scytonema</taxon>
    </lineage>
</organism>
<keyword evidence="5" id="KW-0808">Transferase</keyword>
<dbReference type="EC" id="2.7.13.3" evidence="3"/>
<dbReference type="Pfam" id="PF02518">
    <property type="entry name" value="HATPase_c"/>
    <property type="match status" value="1"/>
</dbReference>
<dbReference type="AlphaFoldDB" id="A0A139X0Q6"/>
<feature type="domain" description="Histidine kinase" evidence="10">
    <location>
        <begin position="371"/>
        <end position="614"/>
    </location>
</feature>
<evidence type="ECO:0000256" key="2">
    <source>
        <dbReference type="ARBA" id="ARBA00004370"/>
    </source>
</evidence>
<dbReference type="GO" id="GO:0016020">
    <property type="term" value="C:membrane"/>
    <property type="evidence" value="ECO:0007669"/>
    <property type="project" value="UniProtKB-SubCell"/>
</dbReference>
<keyword evidence="9" id="KW-0812">Transmembrane</keyword>
<dbReference type="PROSITE" id="PS50109">
    <property type="entry name" value="HIS_KIN"/>
    <property type="match status" value="1"/>
</dbReference>
<dbReference type="SUPFAM" id="SSF47384">
    <property type="entry name" value="Homodimeric domain of signal transducing histidine kinase"/>
    <property type="match status" value="1"/>
</dbReference>
<dbReference type="CDD" id="cd00082">
    <property type="entry name" value="HisKA"/>
    <property type="match status" value="1"/>
</dbReference>
<keyword evidence="7" id="KW-0902">Two-component regulatory system</keyword>
<dbReference type="InterPro" id="IPR003594">
    <property type="entry name" value="HATPase_dom"/>
</dbReference>
<evidence type="ECO:0000313" key="13">
    <source>
        <dbReference type="Proteomes" id="UP000076925"/>
    </source>
</evidence>
<dbReference type="OrthoDB" id="501036at2"/>